<sequence length="112" mass="12813">MNFLASTLLWLAYLLLAAHFWRHAQIELALILTLLPFSLIIKKWPVRLILSLGLLIGVALWVKTFYYLKIFYAVHNLPFLKTGFILGGVIALTLLASLFNIYQALKHRSSQT</sequence>
<proteinExistence type="predicted"/>
<keyword evidence="1" id="KW-0812">Transmembrane</keyword>
<protein>
    <submittedName>
        <fullName evidence="2">Uncharacterized protein</fullName>
    </submittedName>
</protein>
<evidence type="ECO:0000313" key="2">
    <source>
        <dbReference type="EMBL" id="OAG27918.1"/>
    </source>
</evidence>
<feature type="transmembrane region" description="Helical" evidence="1">
    <location>
        <begin position="48"/>
        <end position="68"/>
    </location>
</feature>
<dbReference type="STRING" id="1795632.TH606_04610"/>
<gene>
    <name evidence="2" type="ORF">TH606_04610</name>
</gene>
<evidence type="ECO:0000313" key="3">
    <source>
        <dbReference type="Proteomes" id="UP000076964"/>
    </source>
</evidence>
<organism evidence="2 3">
    <name type="scientific">Thermodesulfatator autotrophicus</name>
    <dbReference type="NCBI Taxonomy" id="1795632"/>
    <lineage>
        <taxon>Bacteria</taxon>
        <taxon>Pseudomonadati</taxon>
        <taxon>Thermodesulfobacteriota</taxon>
        <taxon>Thermodesulfobacteria</taxon>
        <taxon>Thermodesulfobacteriales</taxon>
        <taxon>Thermodesulfatatoraceae</taxon>
        <taxon>Thermodesulfatator</taxon>
    </lineage>
</organism>
<reference evidence="2 3" key="1">
    <citation type="submission" date="2016-02" db="EMBL/GenBank/DDBJ databases">
        <title>Draft genome sequence of Thermodesulfatator sp. S606.</title>
        <authorList>
            <person name="Lai Q."/>
            <person name="Cao J."/>
            <person name="Dupont S."/>
            <person name="Shao Z."/>
            <person name="Jebbar M."/>
            <person name="Alain K."/>
        </authorList>
    </citation>
    <scope>NUCLEOTIDE SEQUENCE [LARGE SCALE GENOMIC DNA]</scope>
    <source>
        <strain evidence="2 3">S606</strain>
    </source>
</reference>
<keyword evidence="3" id="KW-1185">Reference proteome</keyword>
<name>A0A177E805_9BACT</name>
<accession>A0A177E805</accession>
<dbReference type="OrthoDB" id="9784262at2"/>
<keyword evidence="1" id="KW-1133">Transmembrane helix</keyword>
<dbReference type="EMBL" id="LSFI01000017">
    <property type="protein sequence ID" value="OAG27918.1"/>
    <property type="molecule type" value="Genomic_DNA"/>
</dbReference>
<dbReference type="RefSeq" id="WP_068541709.1">
    <property type="nucleotide sequence ID" value="NZ_LSFI01000017.1"/>
</dbReference>
<evidence type="ECO:0000256" key="1">
    <source>
        <dbReference type="SAM" id="Phobius"/>
    </source>
</evidence>
<comment type="caution">
    <text evidence="2">The sequence shown here is derived from an EMBL/GenBank/DDBJ whole genome shotgun (WGS) entry which is preliminary data.</text>
</comment>
<keyword evidence="1" id="KW-0472">Membrane</keyword>
<dbReference type="Proteomes" id="UP000076964">
    <property type="component" value="Unassembled WGS sequence"/>
</dbReference>
<dbReference type="AlphaFoldDB" id="A0A177E805"/>
<feature type="transmembrane region" description="Helical" evidence="1">
    <location>
        <begin position="80"/>
        <end position="102"/>
    </location>
</feature>